<dbReference type="InterPro" id="IPR036691">
    <property type="entry name" value="Endo/exonu/phosph_ase_sf"/>
</dbReference>
<proteinExistence type="predicted"/>
<accession>A0A2N9HCX7</accession>
<dbReference type="Pfam" id="PF14392">
    <property type="entry name" value="zf-CCHC_4"/>
    <property type="match status" value="1"/>
</dbReference>
<dbReference type="PROSITE" id="PS50878">
    <property type="entry name" value="RT_POL"/>
    <property type="match status" value="1"/>
</dbReference>
<feature type="region of interest" description="Disordered" evidence="1">
    <location>
        <begin position="225"/>
        <end position="269"/>
    </location>
</feature>
<name>A0A2N9HCX7_FAGSY</name>
<dbReference type="Pfam" id="PF14111">
    <property type="entry name" value="DUF4283"/>
    <property type="match status" value="1"/>
</dbReference>
<gene>
    <name evidence="3" type="ORF">FSB_LOCUS40098</name>
</gene>
<reference evidence="3" key="1">
    <citation type="submission" date="2018-02" db="EMBL/GenBank/DDBJ databases">
        <authorList>
            <person name="Cohen D.B."/>
            <person name="Kent A.D."/>
        </authorList>
    </citation>
    <scope>NUCLEOTIDE SEQUENCE</scope>
</reference>
<dbReference type="EMBL" id="OIVN01003573">
    <property type="protein sequence ID" value="SPD12216.1"/>
    <property type="molecule type" value="Genomic_DNA"/>
</dbReference>
<feature type="compositionally biased region" description="Pro residues" evidence="1">
    <location>
        <begin position="247"/>
        <end position="259"/>
    </location>
</feature>
<organism evidence="3">
    <name type="scientific">Fagus sylvatica</name>
    <name type="common">Beechnut</name>
    <dbReference type="NCBI Taxonomy" id="28930"/>
    <lineage>
        <taxon>Eukaryota</taxon>
        <taxon>Viridiplantae</taxon>
        <taxon>Streptophyta</taxon>
        <taxon>Embryophyta</taxon>
        <taxon>Tracheophyta</taxon>
        <taxon>Spermatophyta</taxon>
        <taxon>Magnoliopsida</taxon>
        <taxon>eudicotyledons</taxon>
        <taxon>Gunneridae</taxon>
        <taxon>Pentapetalae</taxon>
        <taxon>rosids</taxon>
        <taxon>fabids</taxon>
        <taxon>Fagales</taxon>
        <taxon>Fagaceae</taxon>
        <taxon>Fagus</taxon>
    </lineage>
</organism>
<dbReference type="SUPFAM" id="SSF56219">
    <property type="entry name" value="DNase I-like"/>
    <property type="match status" value="1"/>
</dbReference>
<dbReference type="InterPro" id="IPR025836">
    <property type="entry name" value="Zn_knuckle_CX2CX4HX4C"/>
</dbReference>
<dbReference type="Pfam" id="PF13966">
    <property type="entry name" value="zf-RVT"/>
    <property type="match status" value="1"/>
</dbReference>
<evidence type="ECO:0000313" key="3">
    <source>
        <dbReference type="EMBL" id="SPD12216.1"/>
    </source>
</evidence>
<dbReference type="PANTHER" id="PTHR33116:SF86">
    <property type="entry name" value="REVERSE TRANSCRIPTASE DOMAIN-CONTAINING PROTEIN"/>
    <property type="match status" value="1"/>
</dbReference>
<protein>
    <recommendedName>
        <fullName evidence="2">Reverse transcriptase domain-containing protein</fullName>
    </recommendedName>
</protein>
<dbReference type="InterPro" id="IPR025558">
    <property type="entry name" value="DUF4283"/>
</dbReference>
<feature type="domain" description="Reverse transcriptase" evidence="2">
    <location>
        <begin position="744"/>
        <end position="1020"/>
    </location>
</feature>
<dbReference type="Pfam" id="PF00078">
    <property type="entry name" value="RVT_1"/>
    <property type="match status" value="1"/>
</dbReference>
<dbReference type="CDD" id="cd01650">
    <property type="entry name" value="RT_nLTR_like"/>
    <property type="match status" value="1"/>
</dbReference>
<dbReference type="InterPro" id="IPR026960">
    <property type="entry name" value="RVT-Znf"/>
</dbReference>
<evidence type="ECO:0000259" key="2">
    <source>
        <dbReference type="PROSITE" id="PS50878"/>
    </source>
</evidence>
<sequence>MANMDDLDGLWKRLSLNDREDNIFDLSSDVQPEKPTLAAKFYTRRVINVEAIARTFKPLWQTRKSFSMQDVGDNLVLIEFEDAADMERVLLGEPWSYDKYLIAFHRLSNDIAVAVAMGGYIGEVLPSPTQEEEAGNGKYMRVRVRVDITKPLCRGRKIGLGNGAEGWVSFQYERLPNFCYWCGIPTHGERDCEEWLRTPENLREKQLEYGIWLRAVGERSSRRVQVTVEGSSRRSSRVKWNSDTQPKPTPPPPRPPATNPPFTDSPSTNMEVTENLVSDQTTADFTKENPMSFAERLHEIDVEINYVPVNHGDPFIAGKDHVETVAPAGHHENNLDQLNPINPPSLSRAPLGDISNLWATPERQGKPKTGSWKKKARSKEPIITSSPIILAEKRTNAEAFQATSVEARQLKTALQELTRLVRVKAPSAVFLMETWSNEDYLEVLRWKPDAWRLTGVYGALETHNRPKTWDLLRRLNGFYQLPWCCLGDFNEVVKLEEMHGRFKRPDRQMQAFRSVLDECGLMDLGFNGFPYTWCNNRDPPHTTWVRLDWVVANTEWLARYPRARVDHLDVIKSDHKCLWIVCEPPGSRSQRRRPFRFEEMWISDSGCERTIMEAWGCDKPGTEMFKVSHKLRECKYKLGTWSRECFGNIGKQIAETKLELKQTETLAIQGANVENLQNLRKKLNSLFEKEEKMWRQRSRSLWLANGDRNTKYFHSRATQRRRRNHIHSLRDNTGTVHDTNEGMASLLTNYYENLFTTSQPEQIDDVMAKVSRVVTEEMNRALIREFTAPEVELAIKQMAPTKAPGPDGRLITDNVLVAFETLHYMHHNKIGRDGAMALKLDMSKAYDRVEWRFLEKIMSQMGFHQKWISLMTECISTVSYSILVNGEPHGYIQPSRGLRQGDPLSPYLFLLCAEELHSLIQKVKMDGDIQGISLCREGPKVTHLFFADDSLLFSKATPRACETIQGILSHYERASGQQVNRDKTAIYFSKRTPEASQNVIKEALEVSIIRQYEKYLGLPSFVERNRSESFTQIKERVWQKLKGWKEKLLSQAGCEVLIKAIAQAILTYSMSCFRLPTKLCTDLETMVRRFWWSNKTDQRKIHWIAWRKLCQPKHKGGLGFHDLRKFNEALLAKQVWRLIHDTSSLFYRVFKAKFFPHGSILDCPTTTRGSYAWQSIPRARDVIFRGAVWRVGNGEHINIWRHRWLLEDHHRKIITSGPNLLIHSTMNELITKPQMIWDNSLIDSLFIPYDAEAIKHIPLSNHEHADKITWPGNMNGEYSVQSGYRFLVDEEDRSLPSSSRPDLLQYLWRSIWSLKIPKKCQVFAWRAAREALPTKLNLHKRHIPVDTICEICSETEEDAIHAFWSCKQIQPVWDNEMWSQSIRNTTVTDFADLLSKVLHLGRNSEPETFIIISWALWQRRNKIRIHQEVDPINQVGPKAKCYLEEFNRETDHSNSQPQATSAMRWMPPKMLRYKINYDGAVFKGPMKQGLESLLETLMDSLWPL</sequence>
<dbReference type="InterPro" id="IPR043502">
    <property type="entry name" value="DNA/RNA_pol_sf"/>
</dbReference>
<evidence type="ECO:0000256" key="1">
    <source>
        <dbReference type="SAM" id="MobiDB-lite"/>
    </source>
</evidence>
<dbReference type="Gene3D" id="3.60.10.10">
    <property type="entry name" value="Endonuclease/exonuclease/phosphatase"/>
    <property type="match status" value="1"/>
</dbReference>
<dbReference type="InterPro" id="IPR000477">
    <property type="entry name" value="RT_dom"/>
</dbReference>
<dbReference type="SUPFAM" id="SSF56672">
    <property type="entry name" value="DNA/RNA polymerases"/>
    <property type="match status" value="1"/>
</dbReference>
<dbReference type="PANTHER" id="PTHR33116">
    <property type="entry name" value="REVERSE TRANSCRIPTASE ZINC-BINDING DOMAIN-CONTAINING PROTEIN-RELATED-RELATED"/>
    <property type="match status" value="1"/>
</dbReference>